<sequence>MSSNTVILGSGIVGLSTAYYLSQSPKTRPESIHLVDSSPKLFHCASGLAGGFLAADWFAPSVAPLGALSFRLHRELAEQHSGSKIWGYSLSTGASLSQDSEAAVDGSGEDFLRNGTSRAQAAGSVPSINADGPLWLKKTETGSLEIISRDNSTAQIDPMRFCEFLLDECVRRGVKLHQPARAISVSKDANNQLNGIRISKDGLETDVPCTRIIITAGAWSPKIFATLFPKASTRIPIAPLAGHSLLLRNPFFKEGLPETCHAVFATDTLGFSPELFSRVGGEVYIAGLNTTQIALPDVATAVDVNPEAMKQLKACAAVMVAAPEDGSEFKVMRESLCFRPVTSSGRPIVSRVPDEKLGGGFKTCGGAIGGVYVGAGHGAWGISQAPGTGLCMAELVEGLPPSANISTLALP</sequence>
<dbReference type="Gene3D" id="3.30.9.10">
    <property type="entry name" value="D-Amino Acid Oxidase, subunit A, domain 2"/>
    <property type="match status" value="1"/>
</dbReference>
<accession>A0A1Y2A5J8</accession>
<reference evidence="2 3" key="1">
    <citation type="submission" date="2016-07" db="EMBL/GenBank/DDBJ databases">
        <title>Pervasive Adenine N6-methylation of Active Genes in Fungi.</title>
        <authorList>
            <consortium name="DOE Joint Genome Institute"/>
            <person name="Mondo S.J."/>
            <person name="Dannebaum R.O."/>
            <person name="Kuo R.C."/>
            <person name="Labutti K."/>
            <person name="Haridas S."/>
            <person name="Kuo A."/>
            <person name="Salamov A."/>
            <person name="Ahrendt S.R."/>
            <person name="Lipzen A."/>
            <person name="Sullivan W."/>
            <person name="Andreopoulos W.B."/>
            <person name="Clum A."/>
            <person name="Lindquist E."/>
            <person name="Daum C."/>
            <person name="Ramamoorthy G.K."/>
            <person name="Gryganskyi A."/>
            <person name="Culley D."/>
            <person name="Magnuson J.K."/>
            <person name="James T.Y."/>
            <person name="O'Malley M.A."/>
            <person name="Stajich J.E."/>
            <person name="Spatafora J.W."/>
            <person name="Visel A."/>
            <person name="Grigoriev I.V."/>
        </authorList>
    </citation>
    <scope>NUCLEOTIDE SEQUENCE [LARGE SCALE GENOMIC DNA]</scope>
    <source>
        <strain evidence="2 3">CBS 115471</strain>
    </source>
</reference>
<feature type="domain" description="FAD dependent oxidoreductase" evidence="1">
    <location>
        <begin position="6"/>
        <end position="395"/>
    </location>
</feature>
<organism evidence="2 3">
    <name type="scientific">Clohesyomyces aquaticus</name>
    <dbReference type="NCBI Taxonomy" id="1231657"/>
    <lineage>
        <taxon>Eukaryota</taxon>
        <taxon>Fungi</taxon>
        <taxon>Dikarya</taxon>
        <taxon>Ascomycota</taxon>
        <taxon>Pezizomycotina</taxon>
        <taxon>Dothideomycetes</taxon>
        <taxon>Pleosporomycetidae</taxon>
        <taxon>Pleosporales</taxon>
        <taxon>Lindgomycetaceae</taxon>
        <taxon>Clohesyomyces</taxon>
    </lineage>
</organism>
<proteinExistence type="predicted"/>
<dbReference type="InterPro" id="IPR006076">
    <property type="entry name" value="FAD-dep_OxRdtase"/>
</dbReference>
<dbReference type="STRING" id="1231657.A0A1Y2A5J8"/>
<name>A0A1Y2A5J8_9PLEO</name>
<dbReference type="OrthoDB" id="498204at2759"/>
<dbReference type="PANTHER" id="PTHR13847">
    <property type="entry name" value="SARCOSINE DEHYDROGENASE-RELATED"/>
    <property type="match status" value="1"/>
</dbReference>
<dbReference type="InterPro" id="IPR036188">
    <property type="entry name" value="FAD/NAD-bd_sf"/>
</dbReference>
<gene>
    <name evidence="2" type="ORF">BCR34DRAFT_474343</name>
</gene>
<dbReference type="PANTHER" id="PTHR13847:SF185">
    <property type="entry name" value="FAD DEPENDENT OXIDOREDUCTASE SUPERFAMILY (AFU_ORTHOLOGUE AFUA_3G02360)"/>
    <property type="match status" value="1"/>
</dbReference>
<comment type="caution">
    <text evidence="2">The sequence shown here is derived from an EMBL/GenBank/DDBJ whole genome shotgun (WGS) entry which is preliminary data.</text>
</comment>
<dbReference type="Gene3D" id="3.50.50.60">
    <property type="entry name" value="FAD/NAD(P)-binding domain"/>
    <property type="match status" value="1"/>
</dbReference>
<dbReference type="Proteomes" id="UP000193144">
    <property type="component" value="Unassembled WGS sequence"/>
</dbReference>
<dbReference type="SUPFAM" id="SSF51905">
    <property type="entry name" value="FAD/NAD(P)-binding domain"/>
    <property type="match status" value="1"/>
</dbReference>
<protein>
    <submittedName>
        <fullName evidence="2">FAD dependent oxidoreductase-like protein superfamily</fullName>
    </submittedName>
</protein>
<dbReference type="GO" id="GO:0005829">
    <property type="term" value="C:cytosol"/>
    <property type="evidence" value="ECO:0007669"/>
    <property type="project" value="GOC"/>
</dbReference>
<dbReference type="Pfam" id="PF01266">
    <property type="entry name" value="DAO"/>
    <property type="match status" value="1"/>
</dbReference>
<evidence type="ECO:0000313" key="2">
    <source>
        <dbReference type="EMBL" id="ORY17799.1"/>
    </source>
</evidence>
<dbReference type="AlphaFoldDB" id="A0A1Y2A5J8"/>
<dbReference type="GO" id="GO:0042147">
    <property type="term" value="P:retrograde transport, endosome to Golgi"/>
    <property type="evidence" value="ECO:0007669"/>
    <property type="project" value="TreeGrafter"/>
</dbReference>
<dbReference type="EMBL" id="MCFA01000010">
    <property type="protein sequence ID" value="ORY17799.1"/>
    <property type="molecule type" value="Genomic_DNA"/>
</dbReference>
<evidence type="ECO:0000259" key="1">
    <source>
        <dbReference type="Pfam" id="PF01266"/>
    </source>
</evidence>
<evidence type="ECO:0000313" key="3">
    <source>
        <dbReference type="Proteomes" id="UP000193144"/>
    </source>
</evidence>
<keyword evidence="3" id="KW-1185">Reference proteome</keyword>
<dbReference type="GO" id="GO:0005770">
    <property type="term" value="C:late endosome"/>
    <property type="evidence" value="ECO:0007669"/>
    <property type="project" value="TreeGrafter"/>
</dbReference>